<keyword evidence="3" id="KW-1185">Reference proteome</keyword>
<keyword evidence="2" id="KW-0238">DNA-binding</keyword>
<organism evidence="2 3">
    <name type="scientific">Candidatus Protofrankia datiscae</name>
    <dbReference type="NCBI Taxonomy" id="2716812"/>
    <lineage>
        <taxon>Bacteria</taxon>
        <taxon>Bacillati</taxon>
        <taxon>Actinomycetota</taxon>
        <taxon>Actinomycetes</taxon>
        <taxon>Frankiales</taxon>
        <taxon>Frankiaceae</taxon>
        <taxon>Protofrankia</taxon>
    </lineage>
</organism>
<dbReference type="STRING" id="656024.FsymDg_2933"/>
<dbReference type="EMBL" id="CP002801">
    <property type="protein sequence ID" value="AEH10257.1"/>
    <property type="molecule type" value="Genomic_DNA"/>
</dbReference>
<feature type="domain" description="Ribbon-helix-helix protein CopG" evidence="1">
    <location>
        <begin position="2"/>
        <end position="40"/>
    </location>
</feature>
<proteinExistence type="predicted"/>
<dbReference type="Proteomes" id="UP000001549">
    <property type="component" value="Chromosome"/>
</dbReference>
<dbReference type="Pfam" id="PF01402">
    <property type="entry name" value="RHH_1"/>
    <property type="match status" value="1"/>
</dbReference>
<dbReference type="CDD" id="cd21631">
    <property type="entry name" value="RHH_CopG_NikR-like"/>
    <property type="match status" value="1"/>
</dbReference>
<dbReference type="GO" id="GO:0003677">
    <property type="term" value="F:DNA binding"/>
    <property type="evidence" value="ECO:0007669"/>
    <property type="project" value="UniProtKB-KW"/>
</dbReference>
<dbReference type="SUPFAM" id="SSF47598">
    <property type="entry name" value="Ribbon-helix-helix"/>
    <property type="match status" value="1"/>
</dbReference>
<dbReference type="InterPro" id="IPR010985">
    <property type="entry name" value="Ribbon_hlx_hlx"/>
</dbReference>
<sequence>MALTVRTDEELEHALTVLAASEGISRQEIIRRAVLERYERAGHAARVRDGADRMLERWGDVLARLGSV</sequence>
<dbReference type="AlphaFoldDB" id="F8B6P3"/>
<evidence type="ECO:0000313" key="2">
    <source>
        <dbReference type="EMBL" id="AEH10257.1"/>
    </source>
</evidence>
<gene>
    <name evidence="2" type="ordered locus">FsymDg_2933</name>
</gene>
<dbReference type="InterPro" id="IPR002145">
    <property type="entry name" value="CopG"/>
</dbReference>
<accession>F8B6P3</accession>
<evidence type="ECO:0000259" key="1">
    <source>
        <dbReference type="Pfam" id="PF01402"/>
    </source>
</evidence>
<protein>
    <submittedName>
        <fullName evidence="2">CopG-like domain-containing protein DNA-binding protein</fullName>
    </submittedName>
</protein>
<name>F8B6P3_9ACTN</name>
<evidence type="ECO:0000313" key="3">
    <source>
        <dbReference type="Proteomes" id="UP000001549"/>
    </source>
</evidence>
<dbReference type="HOGENOM" id="CLU_203087_0_2_11"/>
<dbReference type="GO" id="GO:0006355">
    <property type="term" value="P:regulation of DNA-templated transcription"/>
    <property type="evidence" value="ECO:0007669"/>
    <property type="project" value="InterPro"/>
</dbReference>
<reference evidence="2 3" key="1">
    <citation type="submission" date="2011-05" db="EMBL/GenBank/DDBJ databases">
        <title>Complete sequence of chromosome of Frankia symbiont of Datisca glomerata.</title>
        <authorList>
            <consortium name="US DOE Joint Genome Institute"/>
            <person name="Lucas S."/>
            <person name="Han J."/>
            <person name="Lapidus A."/>
            <person name="Cheng J.-F."/>
            <person name="Goodwin L."/>
            <person name="Pitluck S."/>
            <person name="Peters L."/>
            <person name="Mikhailova N."/>
            <person name="Chertkov O."/>
            <person name="Teshima H."/>
            <person name="Han C."/>
            <person name="Tapia R."/>
            <person name="Land M."/>
            <person name="Hauser L."/>
            <person name="Kyrpides N."/>
            <person name="Ivanova N."/>
            <person name="Pagani I."/>
            <person name="Berry A."/>
            <person name="Pawlowski K."/>
            <person name="Persson T."/>
            <person name="Vanden Heuvel B."/>
            <person name="Benson D."/>
            <person name="Woyke T."/>
        </authorList>
    </citation>
    <scope>NUCLEOTIDE SEQUENCE [LARGE SCALE GENOMIC DNA]</scope>
    <source>
        <strain evidence="3">4085684</strain>
    </source>
</reference>
<dbReference type="RefSeq" id="WP_013874158.1">
    <property type="nucleotide sequence ID" value="NC_015656.1"/>
</dbReference>
<dbReference type="KEGG" id="fsy:FsymDg_2933"/>